<protein>
    <submittedName>
        <fullName evidence="5">DNA-binding GntR family transcriptional regulator</fullName>
    </submittedName>
</protein>
<dbReference type="Gene3D" id="1.20.120.530">
    <property type="entry name" value="GntR ligand-binding domain-like"/>
    <property type="match status" value="1"/>
</dbReference>
<keyword evidence="1" id="KW-0805">Transcription regulation</keyword>
<keyword evidence="3" id="KW-0804">Transcription</keyword>
<feature type="domain" description="HTH gntR-type" evidence="4">
    <location>
        <begin position="19"/>
        <end position="86"/>
    </location>
</feature>
<dbReference type="PROSITE" id="PS50949">
    <property type="entry name" value="HTH_GNTR"/>
    <property type="match status" value="1"/>
</dbReference>
<dbReference type="InterPro" id="IPR036390">
    <property type="entry name" value="WH_DNA-bd_sf"/>
</dbReference>
<evidence type="ECO:0000313" key="6">
    <source>
        <dbReference type="Proteomes" id="UP000542125"/>
    </source>
</evidence>
<dbReference type="Pfam" id="PF00392">
    <property type="entry name" value="GntR"/>
    <property type="match status" value="1"/>
</dbReference>
<organism evidence="5 6">
    <name type="scientific">Pigmentiphaga litoralis</name>
    <dbReference type="NCBI Taxonomy" id="516702"/>
    <lineage>
        <taxon>Bacteria</taxon>
        <taxon>Pseudomonadati</taxon>
        <taxon>Pseudomonadota</taxon>
        <taxon>Betaproteobacteria</taxon>
        <taxon>Burkholderiales</taxon>
        <taxon>Alcaligenaceae</taxon>
        <taxon>Pigmentiphaga</taxon>
    </lineage>
</organism>
<dbReference type="SMART" id="SM00895">
    <property type="entry name" value="FCD"/>
    <property type="match status" value="1"/>
</dbReference>
<dbReference type="Gene3D" id="1.10.10.10">
    <property type="entry name" value="Winged helix-like DNA-binding domain superfamily/Winged helix DNA-binding domain"/>
    <property type="match status" value="1"/>
</dbReference>
<reference evidence="5 6" key="1">
    <citation type="submission" date="2020-07" db="EMBL/GenBank/DDBJ databases">
        <title>Genomic Encyclopedia of Type Strains, Phase IV (KMG-V): Genome sequencing to study the core and pangenomes of soil and plant-associated prokaryotes.</title>
        <authorList>
            <person name="Whitman W."/>
        </authorList>
    </citation>
    <scope>NUCLEOTIDE SEQUENCE [LARGE SCALE GENOMIC DNA]</scope>
    <source>
        <strain evidence="5 6">SAS40</strain>
    </source>
</reference>
<dbReference type="RefSeq" id="WP_179587130.1">
    <property type="nucleotide sequence ID" value="NZ_JACBYR010000001.1"/>
</dbReference>
<evidence type="ECO:0000256" key="3">
    <source>
        <dbReference type="ARBA" id="ARBA00023163"/>
    </source>
</evidence>
<evidence type="ECO:0000256" key="1">
    <source>
        <dbReference type="ARBA" id="ARBA00023015"/>
    </source>
</evidence>
<evidence type="ECO:0000259" key="4">
    <source>
        <dbReference type="PROSITE" id="PS50949"/>
    </source>
</evidence>
<dbReference type="GO" id="GO:0003700">
    <property type="term" value="F:DNA-binding transcription factor activity"/>
    <property type="evidence" value="ECO:0007669"/>
    <property type="project" value="InterPro"/>
</dbReference>
<proteinExistence type="predicted"/>
<dbReference type="PANTHER" id="PTHR43537:SF49">
    <property type="entry name" value="TRANSCRIPTIONAL REGULATORY PROTEIN"/>
    <property type="match status" value="1"/>
</dbReference>
<dbReference type="AlphaFoldDB" id="A0A7Y9LNQ9"/>
<keyword evidence="2 5" id="KW-0238">DNA-binding</keyword>
<dbReference type="InterPro" id="IPR036388">
    <property type="entry name" value="WH-like_DNA-bd_sf"/>
</dbReference>
<dbReference type="GO" id="GO:0003677">
    <property type="term" value="F:DNA binding"/>
    <property type="evidence" value="ECO:0007669"/>
    <property type="project" value="UniProtKB-KW"/>
</dbReference>
<evidence type="ECO:0000313" key="5">
    <source>
        <dbReference type="EMBL" id="NYE83458.1"/>
    </source>
</evidence>
<sequence>MDTALLHAPDAVILDDTTADPVARVVAALEEDIVLGVLNPRERLIEDDLMHRFGIKRHVVREVLAMLDRLGLTERRRNIGSLVRSFTPKEVSELYQLRALLETQAASLIPQSPDPDALNELIEIQEAHDAAVQANDPRRVFRANVRFHQALFGLTGNVVLQRAIAEYARQTHPIRFSSLVSPDYRQKACREHWQMIAALKAGDRDALVTLCREHLLPSRDAYLSANQHRFSQP</sequence>
<keyword evidence="6" id="KW-1185">Reference proteome</keyword>
<dbReference type="EMBL" id="JACBYR010000001">
    <property type="protein sequence ID" value="NYE83458.1"/>
    <property type="molecule type" value="Genomic_DNA"/>
</dbReference>
<accession>A0A7Y9LNQ9</accession>
<evidence type="ECO:0000256" key="2">
    <source>
        <dbReference type="ARBA" id="ARBA00023125"/>
    </source>
</evidence>
<dbReference type="InterPro" id="IPR011711">
    <property type="entry name" value="GntR_C"/>
</dbReference>
<dbReference type="Pfam" id="PF07729">
    <property type="entry name" value="FCD"/>
    <property type="match status" value="1"/>
</dbReference>
<gene>
    <name evidence="5" type="ORF">FHW18_002729</name>
</gene>
<dbReference type="Proteomes" id="UP000542125">
    <property type="component" value="Unassembled WGS sequence"/>
</dbReference>
<name>A0A7Y9LNQ9_9BURK</name>
<dbReference type="PANTHER" id="PTHR43537">
    <property type="entry name" value="TRANSCRIPTIONAL REGULATOR, GNTR FAMILY"/>
    <property type="match status" value="1"/>
</dbReference>
<dbReference type="SMART" id="SM00345">
    <property type="entry name" value="HTH_GNTR"/>
    <property type="match status" value="1"/>
</dbReference>
<dbReference type="InterPro" id="IPR008920">
    <property type="entry name" value="TF_FadR/GntR_C"/>
</dbReference>
<dbReference type="InterPro" id="IPR000524">
    <property type="entry name" value="Tscrpt_reg_HTH_GntR"/>
</dbReference>
<comment type="caution">
    <text evidence="5">The sequence shown here is derived from an EMBL/GenBank/DDBJ whole genome shotgun (WGS) entry which is preliminary data.</text>
</comment>
<dbReference type="SUPFAM" id="SSF46785">
    <property type="entry name" value="Winged helix' DNA-binding domain"/>
    <property type="match status" value="1"/>
</dbReference>
<dbReference type="SUPFAM" id="SSF48008">
    <property type="entry name" value="GntR ligand-binding domain-like"/>
    <property type="match status" value="1"/>
</dbReference>